<keyword evidence="3" id="KW-0238">DNA-binding</keyword>
<comment type="caution">
    <text evidence="7">The sequence shown here is derived from an EMBL/GenBank/DDBJ whole genome shotgun (WGS) entry which is preliminary data.</text>
</comment>
<dbReference type="GO" id="GO:0004803">
    <property type="term" value="F:transposase activity"/>
    <property type="evidence" value="ECO:0007669"/>
    <property type="project" value="InterPro"/>
</dbReference>
<dbReference type="Pfam" id="PF01526">
    <property type="entry name" value="DDE_Tnp_Tn3"/>
    <property type="match status" value="1"/>
</dbReference>
<dbReference type="InterPro" id="IPR047653">
    <property type="entry name" value="Tn3-like_transpos"/>
</dbReference>
<comment type="similarity">
    <text evidence="1">Belongs to the transposase 7 family.</text>
</comment>
<reference evidence="7 8" key="1">
    <citation type="submission" date="2018-01" db="EMBL/GenBank/DDBJ databases">
        <title>The draft genome sequence of Halioglobus lutimaris HF004.</title>
        <authorList>
            <person name="Du Z.-J."/>
            <person name="Shi M.-J."/>
        </authorList>
    </citation>
    <scope>NUCLEOTIDE SEQUENCE [LARGE SCALE GENOMIC DNA]</scope>
    <source>
        <strain evidence="7 8">HF004</strain>
    </source>
</reference>
<dbReference type="AlphaFoldDB" id="A0A2N5WX02"/>
<organism evidence="7 8">
    <name type="scientific">Pseudohalioglobus lutimaris</name>
    <dbReference type="NCBI Taxonomy" id="1737061"/>
    <lineage>
        <taxon>Bacteria</taxon>
        <taxon>Pseudomonadati</taxon>
        <taxon>Pseudomonadota</taxon>
        <taxon>Gammaproteobacteria</taxon>
        <taxon>Cellvibrionales</taxon>
        <taxon>Halieaceae</taxon>
        <taxon>Pseudohalioglobus</taxon>
    </lineage>
</organism>
<gene>
    <name evidence="7" type="ORF">C0039_20110</name>
</gene>
<evidence type="ECO:0000259" key="5">
    <source>
        <dbReference type="Pfam" id="PF01526"/>
    </source>
</evidence>
<keyword evidence="8" id="KW-1185">Reference proteome</keyword>
<keyword evidence="4" id="KW-0233">DNA recombination</keyword>
<evidence type="ECO:0000259" key="6">
    <source>
        <dbReference type="Pfam" id="PF13700"/>
    </source>
</evidence>
<dbReference type="EMBL" id="PKUS01000049">
    <property type="protein sequence ID" value="PLW66756.1"/>
    <property type="molecule type" value="Genomic_DNA"/>
</dbReference>
<name>A0A2N5WX02_9GAMM</name>
<evidence type="ECO:0000256" key="1">
    <source>
        <dbReference type="ARBA" id="ARBA00009402"/>
    </source>
</evidence>
<proteinExistence type="inferred from homology"/>
<dbReference type="GO" id="GO:0003677">
    <property type="term" value="F:DNA binding"/>
    <property type="evidence" value="ECO:0007669"/>
    <property type="project" value="UniProtKB-KW"/>
</dbReference>
<dbReference type="Pfam" id="PF13700">
    <property type="entry name" value="DUF4158"/>
    <property type="match status" value="1"/>
</dbReference>
<dbReference type="RefSeq" id="WP_101519126.1">
    <property type="nucleotide sequence ID" value="NZ_PKUS01000049.1"/>
</dbReference>
<dbReference type="NCBIfam" id="NF033527">
    <property type="entry name" value="transpos_Tn3"/>
    <property type="match status" value="1"/>
</dbReference>
<dbReference type="InterPro" id="IPR002513">
    <property type="entry name" value="Tn3_Tnp_DDE_dom"/>
</dbReference>
<protein>
    <submittedName>
        <fullName evidence="7">Tn3 family transposase ISVsa19</fullName>
    </submittedName>
</protein>
<dbReference type="InterPro" id="IPR025296">
    <property type="entry name" value="DUF4158"/>
</dbReference>
<feature type="domain" description="Tn3 transposase DDE" evidence="5">
    <location>
        <begin position="599"/>
        <end position="991"/>
    </location>
</feature>
<sequence>MSQLQFLSAAEKRKFDLPPVFTHKQRPAYFTVTDEIRRTLSALRSDTNKVGFLLQLGYFRHSGRFFERHTFRSRDIKYLTKQFNITEPVDLAQYSPSRMAQHQIRICELLGWTAFDADSAAYIARHVQLQAEQQIKPERIFTAAVDFCWQQRIEIPTHHQLANLITDSFNIVESAWLEQLETGLEPGDCEAVDVMLEAADGLPALLGEAKTISQSRQTKGIKKNVKSCLAFGRYFAQFESAYTLLDLPEKATEYYATWVKKATLAQLKQFLNRWKRYLHLLAFIKHQYSLRQDVLMDTLLKSTQSAINAATNAEDRSDLEQRAAQKEAIRIVTKARKSAQHVLDEITAITRNESLSASERIAKIEQLLTDYEALQSDQVRETLQQSELFLEQQTDTAKTYDELEKRSVSLQLKVSPILKALEFDTTSSDANILAAVKYFQDTDGLLGKSAPLDFLSPKEQALFPEDETLRISLYKILLFKSVATAVKAGKLNLRHSYRYRAIQDYLIPLEQWLRERDYLLSMAGLTKFADGPTVLAELKETLDAKYRWVNDRIRSGENEHLRFDKKGTAKVRTPETAFSEDGFVGQTLVDNGIVSVLQVLREISQICNFIACFKHLSPKHHKLKPNDDTVLAGILGKGCNIGVHKLSQISQGINQSTLKSTVNWCFGLKNIQAANTQLLQVMDKLPLSNAFQHEPGQLHTSSDGRKVNVAVDCLHANHSFKYFGKDKGVTLYTFIDERHALFHSTVISASEREAAYVIDGLMQNEVIKSDIHSTDTHGYTECIFAATHLIDTAFAPRLKKVGKQTLSSFSSKGVHQRRGDVILPGHTVNRKLILSHWDDILRFMATIKLRYSSASQLFKRLSSYANDHPLYKALKDFGRVIKTRFILTYFDNLELRQRIEKQLNKIELANRFSKAVFFDNNQEFQDGSLENQEIATACKVLIQNAIVLWNALYLSQELLNTKDRDEHDEMLAAIKSGSLITWRHVNMQGEYDFRRIAANSPVFDLGKILALQVA</sequence>
<keyword evidence="2" id="KW-0815">Transposition</keyword>
<evidence type="ECO:0000256" key="4">
    <source>
        <dbReference type="ARBA" id="ARBA00023172"/>
    </source>
</evidence>
<evidence type="ECO:0000313" key="8">
    <source>
        <dbReference type="Proteomes" id="UP000235005"/>
    </source>
</evidence>
<dbReference type="OrthoDB" id="5292689at2"/>
<dbReference type="Proteomes" id="UP000235005">
    <property type="component" value="Unassembled WGS sequence"/>
</dbReference>
<feature type="domain" description="DUF4158" evidence="6">
    <location>
        <begin position="6"/>
        <end position="166"/>
    </location>
</feature>
<dbReference type="GO" id="GO:0006313">
    <property type="term" value="P:DNA transposition"/>
    <property type="evidence" value="ECO:0007669"/>
    <property type="project" value="InterPro"/>
</dbReference>
<evidence type="ECO:0000313" key="7">
    <source>
        <dbReference type="EMBL" id="PLW66756.1"/>
    </source>
</evidence>
<evidence type="ECO:0000256" key="2">
    <source>
        <dbReference type="ARBA" id="ARBA00022578"/>
    </source>
</evidence>
<evidence type="ECO:0000256" key="3">
    <source>
        <dbReference type="ARBA" id="ARBA00023125"/>
    </source>
</evidence>
<accession>A0A2N5WX02</accession>